<evidence type="ECO:0000256" key="3">
    <source>
        <dbReference type="ARBA" id="ARBA00022692"/>
    </source>
</evidence>
<dbReference type="InterPro" id="IPR052192">
    <property type="entry name" value="Insect_Ionotropic_Sensory_Rcpt"/>
</dbReference>
<dbReference type="Gene3D" id="3.40.190.10">
    <property type="entry name" value="Periplasmic binding protein-like II"/>
    <property type="match status" value="1"/>
</dbReference>
<keyword evidence="3 8" id="KW-0812">Transmembrane</keyword>
<evidence type="ECO:0000256" key="1">
    <source>
        <dbReference type="ARBA" id="ARBA00004651"/>
    </source>
</evidence>
<dbReference type="PANTHER" id="PTHR42643:SF30">
    <property type="entry name" value="IONOTROPIC RECEPTOR 40A-RELATED"/>
    <property type="match status" value="1"/>
</dbReference>
<evidence type="ECO:0000256" key="4">
    <source>
        <dbReference type="ARBA" id="ARBA00022989"/>
    </source>
</evidence>
<name>A0ABN8J504_9NEOP</name>
<sequence>MYPQRFSSGLKNCTFKVMVSDSPPFTSTVERVKRDMEKLGVEQFIVETLAQLEQFEITYISYDNAEELSVVDSNLSVQGPMRLVQERQVDIILGAMLLLEQRAKAFSYLWGHITFSDEFKIVVKRADVVPRWKVIYLEFDSIVWVMILVTYLVFVKLVLLFFRRKQRGLVALMMMDYLFLHGSKLGGKTKARSILIVWIIFAYLISTYYQSSLTSLMAHPSTMDQVTSENDLVAFNVKPYLSRFLNQLNGEMEQSKETVENECDIQLECMKRVSESYDVYTIVLYSLYLQSS</sequence>
<organism evidence="9 10">
    <name type="scientific">Iphiclides podalirius</name>
    <name type="common">scarce swallowtail</name>
    <dbReference type="NCBI Taxonomy" id="110791"/>
    <lineage>
        <taxon>Eukaryota</taxon>
        <taxon>Metazoa</taxon>
        <taxon>Ecdysozoa</taxon>
        <taxon>Arthropoda</taxon>
        <taxon>Hexapoda</taxon>
        <taxon>Insecta</taxon>
        <taxon>Pterygota</taxon>
        <taxon>Neoptera</taxon>
        <taxon>Endopterygota</taxon>
        <taxon>Lepidoptera</taxon>
        <taxon>Glossata</taxon>
        <taxon>Ditrysia</taxon>
        <taxon>Papilionoidea</taxon>
        <taxon>Papilionidae</taxon>
        <taxon>Papilioninae</taxon>
        <taxon>Iphiclides</taxon>
    </lineage>
</organism>
<keyword evidence="4 8" id="KW-1133">Transmembrane helix</keyword>
<evidence type="ECO:0000313" key="9">
    <source>
        <dbReference type="EMBL" id="CAH2076013.1"/>
    </source>
</evidence>
<keyword evidence="5 8" id="KW-0472">Membrane</keyword>
<protein>
    <recommendedName>
        <fullName evidence="11">Ionotropic glutamate receptor C-terminal domain-containing protein</fullName>
    </recommendedName>
</protein>
<feature type="transmembrane region" description="Helical" evidence="8">
    <location>
        <begin position="142"/>
        <end position="162"/>
    </location>
</feature>
<keyword evidence="10" id="KW-1185">Reference proteome</keyword>
<evidence type="ECO:0000256" key="5">
    <source>
        <dbReference type="ARBA" id="ARBA00023136"/>
    </source>
</evidence>
<dbReference type="EMBL" id="OW152821">
    <property type="protein sequence ID" value="CAH2076013.1"/>
    <property type="molecule type" value="Genomic_DNA"/>
</dbReference>
<feature type="transmembrane region" description="Helical" evidence="8">
    <location>
        <begin position="191"/>
        <end position="209"/>
    </location>
</feature>
<dbReference type="SUPFAM" id="SSF53850">
    <property type="entry name" value="Periplasmic binding protein-like II"/>
    <property type="match status" value="1"/>
</dbReference>
<gene>
    <name evidence="9" type="ORF">IPOD504_LOCUS17093</name>
</gene>
<dbReference type="Proteomes" id="UP000837857">
    <property type="component" value="Chromosome 9"/>
</dbReference>
<feature type="non-terminal residue" evidence="9">
    <location>
        <position position="292"/>
    </location>
</feature>
<proteinExistence type="predicted"/>
<accession>A0ABN8J504</accession>
<evidence type="ECO:0000256" key="7">
    <source>
        <dbReference type="ARBA" id="ARBA00023180"/>
    </source>
</evidence>
<evidence type="ECO:0000256" key="8">
    <source>
        <dbReference type="SAM" id="Phobius"/>
    </source>
</evidence>
<reference evidence="9" key="1">
    <citation type="submission" date="2022-03" db="EMBL/GenBank/DDBJ databases">
        <authorList>
            <person name="Martin H S."/>
        </authorList>
    </citation>
    <scope>NUCLEOTIDE SEQUENCE</scope>
</reference>
<dbReference type="PANTHER" id="PTHR42643">
    <property type="entry name" value="IONOTROPIC RECEPTOR 20A-RELATED"/>
    <property type="match status" value="1"/>
</dbReference>
<evidence type="ECO:0000256" key="2">
    <source>
        <dbReference type="ARBA" id="ARBA00022475"/>
    </source>
</evidence>
<keyword evidence="2" id="KW-1003">Cell membrane</keyword>
<evidence type="ECO:0000313" key="10">
    <source>
        <dbReference type="Proteomes" id="UP000837857"/>
    </source>
</evidence>
<keyword evidence="6" id="KW-0675">Receptor</keyword>
<evidence type="ECO:0008006" key="11">
    <source>
        <dbReference type="Google" id="ProtNLM"/>
    </source>
</evidence>
<comment type="subcellular location">
    <subcellularLocation>
        <location evidence="1">Cell membrane</location>
        <topology evidence="1">Multi-pass membrane protein</topology>
    </subcellularLocation>
</comment>
<evidence type="ECO:0000256" key="6">
    <source>
        <dbReference type="ARBA" id="ARBA00023170"/>
    </source>
</evidence>
<keyword evidence="7" id="KW-0325">Glycoprotein</keyword>